<dbReference type="PROSITE" id="PS51186">
    <property type="entry name" value="GNAT"/>
    <property type="match status" value="1"/>
</dbReference>
<organism evidence="2 3">
    <name type="scientific">Parerythrobacter jejuensis</name>
    <dbReference type="NCBI Taxonomy" id="795812"/>
    <lineage>
        <taxon>Bacteria</taxon>
        <taxon>Pseudomonadati</taxon>
        <taxon>Pseudomonadota</taxon>
        <taxon>Alphaproteobacteria</taxon>
        <taxon>Sphingomonadales</taxon>
        <taxon>Erythrobacteraceae</taxon>
        <taxon>Parerythrobacter</taxon>
    </lineage>
</organism>
<evidence type="ECO:0000313" key="2">
    <source>
        <dbReference type="EMBL" id="MXP31850.1"/>
    </source>
</evidence>
<dbReference type="OrthoDB" id="9804153at2"/>
<sequence>MFHRTQRLLLRPTWPEDWQMLFAGIADQDVVHNLATAPWPYEEDDARAFAQREQDAYVPGFAVTLPGEGLIGGAGLGYDEHDQVQLGYWIARDHWGKGYASEAARGVLAIAGMIGHKRVVASHFVDNPASGRVLCKVGFSPTGEVRPGHSLARGRSDPVACYEIVLDGLEREGDERLRASPPLKNAA</sequence>
<protein>
    <submittedName>
        <fullName evidence="2">GNAT family N-acetyltransferase</fullName>
    </submittedName>
</protein>
<reference evidence="2 3" key="1">
    <citation type="submission" date="2019-12" db="EMBL/GenBank/DDBJ databases">
        <title>Genomic-based taxomic classification of the family Erythrobacteraceae.</title>
        <authorList>
            <person name="Xu L."/>
        </authorList>
    </citation>
    <scope>NUCLEOTIDE SEQUENCE [LARGE SCALE GENOMIC DNA]</scope>
    <source>
        <strain evidence="2 3">JCM 16677</strain>
    </source>
</reference>
<gene>
    <name evidence="2" type="ORF">GRI94_08440</name>
</gene>
<dbReference type="GO" id="GO:0016747">
    <property type="term" value="F:acyltransferase activity, transferring groups other than amino-acyl groups"/>
    <property type="evidence" value="ECO:0007669"/>
    <property type="project" value="InterPro"/>
</dbReference>
<dbReference type="Proteomes" id="UP000446786">
    <property type="component" value="Unassembled WGS sequence"/>
</dbReference>
<dbReference type="Gene3D" id="3.40.630.30">
    <property type="match status" value="1"/>
</dbReference>
<name>A0A845ANI8_9SPHN</name>
<dbReference type="SUPFAM" id="SSF55729">
    <property type="entry name" value="Acyl-CoA N-acyltransferases (Nat)"/>
    <property type="match status" value="1"/>
</dbReference>
<evidence type="ECO:0000313" key="3">
    <source>
        <dbReference type="Proteomes" id="UP000446786"/>
    </source>
</evidence>
<dbReference type="PANTHER" id="PTHR43792">
    <property type="entry name" value="GNAT FAMILY, PUTATIVE (AFU_ORTHOLOGUE AFUA_3G00765)-RELATED-RELATED"/>
    <property type="match status" value="1"/>
</dbReference>
<proteinExistence type="predicted"/>
<dbReference type="Pfam" id="PF13302">
    <property type="entry name" value="Acetyltransf_3"/>
    <property type="match status" value="1"/>
</dbReference>
<comment type="caution">
    <text evidence="2">The sequence shown here is derived from an EMBL/GenBank/DDBJ whole genome shotgun (WGS) entry which is preliminary data.</text>
</comment>
<feature type="domain" description="N-acetyltransferase" evidence="1">
    <location>
        <begin position="20"/>
        <end position="168"/>
    </location>
</feature>
<dbReference type="InterPro" id="IPR000182">
    <property type="entry name" value="GNAT_dom"/>
</dbReference>
<evidence type="ECO:0000259" key="1">
    <source>
        <dbReference type="PROSITE" id="PS51186"/>
    </source>
</evidence>
<accession>A0A845ANI8</accession>
<dbReference type="EMBL" id="WTYE01000001">
    <property type="protein sequence ID" value="MXP31850.1"/>
    <property type="molecule type" value="Genomic_DNA"/>
</dbReference>
<dbReference type="InterPro" id="IPR016181">
    <property type="entry name" value="Acyl_CoA_acyltransferase"/>
</dbReference>
<dbReference type="RefSeq" id="WP_160779253.1">
    <property type="nucleotide sequence ID" value="NZ_BAAAZF010000001.1"/>
</dbReference>
<dbReference type="InterPro" id="IPR051531">
    <property type="entry name" value="N-acetyltransferase"/>
</dbReference>
<keyword evidence="2" id="KW-0808">Transferase</keyword>
<keyword evidence="3" id="KW-1185">Reference proteome</keyword>
<dbReference type="AlphaFoldDB" id="A0A845ANI8"/>